<keyword evidence="2" id="KW-1185">Reference proteome</keyword>
<dbReference type="AlphaFoldDB" id="A0A5B7GJV1"/>
<proteinExistence type="predicted"/>
<sequence length="60" mass="6896">MTPPQYKDGCVMRLYSASWRANSILPGLWYCGVQGQDVLRGEDVLHFFPSISPRHTEVRE</sequence>
<evidence type="ECO:0000313" key="1">
    <source>
        <dbReference type="EMBL" id="MPC57743.1"/>
    </source>
</evidence>
<dbReference type="EMBL" id="VSRR010015034">
    <property type="protein sequence ID" value="MPC57743.1"/>
    <property type="molecule type" value="Genomic_DNA"/>
</dbReference>
<comment type="caution">
    <text evidence="1">The sequence shown here is derived from an EMBL/GenBank/DDBJ whole genome shotgun (WGS) entry which is preliminary data.</text>
</comment>
<organism evidence="1 2">
    <name type="scientific">Portunus trituberculatus</name>
    <name type="common">Swimming crab</name>
    <name type="synonym">Neptunus trituberculatus</name>
    <dbReference type="NCBI Taxonomy" id="210409"/>
    <lineage>
        <taxon>Eukaryota</taxon>
        <taxon>Metazoa</taxon>
        <taxon>Ecdysozoa</taxon>
        <taxon>Arthropoda</taxon>
        <taxon>Crustacea</taxon>
        <taxon>Multicrustacea</taxon>
        <taxon>Malacostraca</taxon>
        <taxon>Eumalacostraca</taxon>
        <taxon>Eucarida</taxon>
        <taxon>Decapoda</taxon>
        <taxon>Pleocyemata</taxon>
        <taxon>Brachyura</taxon>
        <taxon>Eubrachyura</taxon>
        <taxon>Portunoidea</taxon>
        <taxon>Portunidae</taxon>
        <taxon>Portuninae</taxon>
        <taxon>Portunus</taxon>
    </lineage>
</organism>
<evidence type="ECO:0000313" key="2">
    <source>
        <dbReference type="Proteomes" id="UP000324222"/>
    </source>
</evidence>
<protein>
    <submittedName>
        <fullName evidence="1">Uncharacterized protein</fullName>
    </submittedName>
</protein>
<dbReference type="Proteomes" id="UP000324222">
    <property type="component" value="Unassembled WGS sequence"/>
</dbReference>
<gene>
    <name evidence="1" type="ORF">E2C01_051730</name>
</gene>
<accession>A0A5B7GJV1</accession>
<name>A0A5B7GJV1_PORTR</name>
<reference evidence="1 2" key="1">
    <citation type="submission" date="2019-05" db="EMBL/GenBank/DDBJ databases">
        <title>Another draft genome of Portunus trituberculatus and its Hox gene families provides insights of decapod evolution.</title>
        <authorList>
            <person name="Jeong J.-H."/>
            <person name="Song I."/>
            <person name="Kim S."/>
            <person name="Choi T."/>
            <person name="Kim D."/>
            <person name="Ryu S."/>
            <person name="Kim W."/>
        </authorList>
    </citation>
    <scope>NUCLEOTIDE SEQUENCE [LARGE SCALE GENOMIC DNA]</scope>
    <source>
        <tissue evidence="1">Muscle</tissue>
    </source>
</reference>